<evidence type="ECO:0000256" key="1">
    <source>
        <dbReference type="ARBA" id="ARBA00008764"/>
    </source>
</evidence>
<dbReference type="GO" id="GO:0006508">
    <property type="term" value="P:proteolysis"/>
    <property type="evidence" value="ECO:0007669"/>
    <property type="project" value="UniProtKB-KW"/>
</dbReference>
<keyword evidence="5 6" id="KW-0720">Serine protease</keyword>
<comment type="similarity">
    <text evidence="1 6">Belongs to the peptidase S1B family.</text>
</comment>
<dbReference type="GO" id="GO:0008236">
    <property type="term" value="F:serine-type peptidase activity"/>
    <property type="evidence" value="ECO:0007669"/>
    <property type="project" value="UniProtKB-KW"/>
</dbReference>
<evidence type="ECO:0000313" key="9">
    <source>
        <dbReference type="Proteomes" id="UP000207598"/>
    </source>
</evidence>
<feature type="signal peptide" evidence="6">
    <location>
        <begin position="1"/>
        <end position="23"/>
    </location>
</feature>
<dbReference type="RefSeq" id="WP_094020540.1">
    <property type="nucleotide sequence ID" value="NZ_FXYF01000004.1"/>
</dbReference>
<evidence type="ECO:0000313" key="8">
    <source>
        <dbReference type="EMBL" id="SMX38739.1"/>
    </source>
</evidence>
<dbReference type="EMBL" id="FXYF01000004">
    <property type="protein sequence ID" value="SMX38739.1"/>
    <property type="molecule type" value="Genomic_DNA"/>
</dbReference>
<keyword evidence="4 6" id="KW-0378">Hydrolase</keyword>
<dbReference type="Pfam" id="PF13365">
    <property type="entry name" value="Trypsin_2"/>
    <property type="match status" value="1"/>
</dbReference>
<evidence type="ECO:0000256" key="5">
    <source>
        <dbReference type="ARBA" id="ARBA00022825"/>
    </source>
</evidence>
<dbReference type="Proteomes" id="UP000207598">
    <property type="component" value="Unassembled WGS sequence"/>
</dbReference>
<protein>
    <recommendedName>
        <fullName evidence="6">Serine protease</fullName>
        <ecNumber evidence="6">3.4.21.-</ecNumber>
    </recommendedName>
</protein>
<dbReference type="EC" id="3.4.21.-" evidence="6"/>
<dbReference type="PRINTS" id="PR00839">
    <property type="entry name" value="V8PROTEASE"/>
</dbReference>
<feature type="region of interest" description="Disordered" evidence="7">
    <location>
        <begin position="277"/>
        <end position="313"/>
    </location>
</feature>
<sequence length="313" mass="33571">MPRLPLIRLATALTLALSGTALAQVATFDPAEYGHVDLVLRESTGNASAYIAAQDGAFEPIRELPQDDPIRRIAGAIGRLDLLQRNPDGSRGLVTCTGAILPGGWVLTNHHCIPQDGDSQLLAASILTGYLTQGDTGTHRYTLSLAPQDWHKVLDFSLVRMTDLPADILPLMIEDVEVDPGDSLMVIHHPLGKPQVMTRFRCFATRDQDGSPILRHRCDTQPGSSGSILFDRALHPVALHHSGGMTPNDDTSFNKSTRISAILQASDLLREITGQARTVPAAGPMPVERSAPEATTPRPGLSVGGVNDLLRGN</sequence>
<dbReference type="InterPro" id="IPR008256">
    <property type="entry name" value="Peptidase_S1B"/>
</dbReference>
<evidence type="ECO:0000256" key="4">
    <source>
        <dbReference type="ARBA" id="ARBA00022801"/>
    </source>
</evidence>
<accession>A0A238K7A3</accession>
<organism evidence="8 9">
    <name type="scientific">Maliponia aquimaris</name>
    <dbReference type="NCBI Taxonomy" id="1673631"/>
    <lineage>
        <taxon>Bacteria</taxon>
        <taxon>Pseudomonadati</taxon>
        <taxon>Pseudomonadota</taxon>
        <taxon>Alphaproteobacteria</taxon>
        <taxon>Rhodobacterales</taxon>
        <taxon>Paracoccaceae</taxon>
        <taxon>Maliponia</taxon>
    </lineage>
</organism>
<proteinExistence type="inferred from homology"/>
<dbReference type="InterPro" id="IPR009003">
    <property type="entry name" value="Peptidase_S1_PA"/>
</dbReference>
<evidence type="ECO:0000256" key="3">
    <source>
        <dbReference type="ARBA" id="ARBA00022729"/>
    </source>
</evidence>
<keyword evidence="2 6" id="KW-0645">Protease</keyword>
<reference evidence="8 9" key="1">
    <citation type="submission" date="2017-05" db="EMBL/GenBank/DDBJ databases">
        <authorList>
            <person name="Song R."/>
            <person name="Chenine A.L."/>
            <person name="Ruprecht R.M."/>
        </authorList>
    </citation>
    <scope>NUCLEOTIDE SEQUENCE [LARGE SCALE GENOMIC DNA]</scope>
    <source>
        <strain evidence="8 9">CECT 8898</strain>
    </source>
</reference>
<dbReference type="OrthoDB" id="500593at2"/>
<gene>
    <name evidence="8" type="ORF">MAA8898_01695</name>
</gene>
<keyword evidence="9" id="KW-1185">Reference proteome</keyword>
<feature type="chain" id="PRO_5011825487" description="Serine protease" evidence="6">
    <location>
        <begin position="24"/>
        <end position="313"/>
    </location>
</feature>
<name>A0A238K7A3_9RHOB</name>
<dbReference type="SUPFAM" id="SSF50494">
    <property type="entry name" value="Trypsin-like serine proteases"/>
    <property type="match status" value="1"/>
</dbReference>
<evidence type="ECO:0000256" key="7">
    <source>
        <dbReference type="SAM" id="MobiDB-lite"/>
    </source>
</evidence>
<evidence type="ECO:0000256" key="6">
    <source>
        <dbReference type="RuleBase" id="RU004296"/>
    </source>
</evidence>
<evidence type="ECO:0000256" key="2">
    <source>
        <dbReference type="ARBA" id="ARBA00022670"/>
    </source>
</evidence>
<dbReference type="AlphaFoldDB" id="A0A238K7A3"/>
<dbReference type="Gene3D" id="2.40.10.10">
    <property type="entry name" value="Trypsin-like serine proteases"/>
    <property type="match status" value="2"/>
</dbReference>
<keyword evidence="3 6" id="KW-0732">Signal</keyword>
<dbReference type="InterPro" id="IPR043504">
    <property type="entry name" value="Peptidase_S1_PA_chymotrypsin"/>
</dbReference>